<organism evidence="1 2">
    <name type="scientific">Dendrobium nobile</name>
    <name type="common">Orchid</name>
    <dbReference type="NCBI Taxonomy" id="94219"/>
    <lineage>
        <taxon>Eukaryota</taxon>
        <taxon>Viridiplantae</taxon>
        <taxon>Streptophyta</taxon>
        <taxon>Embryophyta</taxon>
        <taxon>Tracheophyta</taxon>
        <taxon>Spermatophyta</taxon>
        <taxon>Magnoliopsida</taxon>
        <taxon>Liliopsida</taxon>
        <taxon>Asparagales</taxon>
        <taxon>Orchidaceae</taxon>
        <taxon>Epidendroideae</taxon>
        <taxon>Malaxideae</taxon>
        <taxon>Dendrobiinae</taxon>
        <taxon>Dendrobium</taxon>
    </lineage>
</organism>
<proteinExistence type="predicted"/>
<dbReference type="AlphaFoldDB" id="A0A8T3AEW8"/>
<sequence>MLGLLAFFRHQSLLLIFWRMEHFYFISEYTNGLAQSSSIFFEARKVKFALIEGQDAFVKGSKNCLSKVVAHSPGVLFKDSSNSLRTLQVCISM</sequence>
<reference evidence="1" key="1">
    <citation type="journal article" date="2022" name="Front. Genet.">
        <title>Chromosome-Scale Assembly of the Dendrobium nobile Genome Provides Insights Into the Molecular Mechanism of the Biosynthesis of the Medicinal Active Ingredient of Dendrobium.</title>
        <authorList>
            <person name="Xu Q."/>
            <person name="Niu S.-C."/>
            <person name="Li K.-L."/>
            <person name="Zheng P.-J."/>
            <person name="Zhang X.-J."/>
            <person name="Jia Y."/>
            <person name="Liu Y."/>
            <person name="Niu Y.-X."/>
            <person name="Yu L.-H."/>
            <person name="Chen D.-F."/>
            <person name="Zhang G.-Q."/>
        </authorList>
    </citation>
    <scope>NUCLEOTIDE SEQUENCE</scope>
    <source>
        <tissue evidence="1">Leaf</tissue>
    </source>
</reference>
<evidence type="ECO:0000313" key="2">
    <source>
        <dbReference type="Proteomes" id="UP000829196"/>
    </source>
</evidence>
<name>A0A8T3AEW8_DENNO</name>
<gene>
    <name evidence="1" type="ORF">KFK09_024842</name>
</gene>
<dbReference type="Proteomes" id="UP000829196">
    <property type="component" value="Unassembled WGS sequence"/>
</dbReference>
<accession>A0A8T3AEW8</accession>
<evidence type="ECO:0000313" key="1">
    <source>
        <dbReference type="EMBL" id="KAI0494699.1"/>
    </source>
</evidence>
<dbReference type="SMR" id="A0A8T3AEW8"/>
<protein>
    <submittedName>
        <fullName evidence="1">Uncharacterized protein</fullName>
    </submittedName>
</protein>
<dbReference type="EMBL" id="JAGYWB010000017">
    <property type="protein sequence ID" value="KAI0494699.1"/>
    <property type="molecule type" value="Genomic_DNA"/>
</dbReference>
<keyword evidence="2" id="KW-1185">Reference proteome</keyword>
<comment type="caution">
    <text evidence="1">The sequence shown here is derived from an EMBL/GenBank/DDBJ whole genome shotgun (WGS) entry which is preliminary data.</text>
</comment>